<dbReference type="EMBL" id="NWUJ01000006">
    <property type="protein sequence ID" value="PFH34606.1"/>
    <property type="molecule type" value="Genomic_DNA"/>
</dbReference>
<comment type="catalytic activity">
    <reaction evidence="10">
        <text>5,6-dihydrouridine(17) in tRNA + NAD(+) = uridine(17) in tRNA + NADH + H(+)</text>
        <dbReference type="Rhea" id="RHEA:53372"/>
        <dbReference type="Rhea" id="RHEA-COMP:13541"/>
        <dbReference type="Rhea" id="RHEA-COMP:13542"/>
        <dbReference type="ChEBI" id="CHEBI:15378"/>
        <dbReference type="ChEBI" id="CHEBI:57540"/>
        <dbReference type="ChEBI" id="CHEBI:57945"/>
        <dbReference type="ChEBI" id="CHEBI:65315"/>
        <dbReference type="ChEBI" id="CHEBI:74443"/>
        <dbReference type="EC" id="1.3.1.88"/>
    </reaction>
    <physiologicalReaction direction="right-to-left" evidence="10">
        <dbReference type="Rhea" id="RHEA:53374"/>
    </physiologicalReaction>
</comment>
<evidence type="ECO:0000313" key="16">
    <source>
        <dbReference type="EMBL" id="PFH34606.1"/>
    </source>
</evidence>
<evidence type="ECO:0000313" key="17">
    <source>
        <dbReference type="Proteomes" id="UP000224006"/>
    </source>
</evidence>
<sequence>MESLSGEDRREDEAENMEEGERRRKKKDRKSTSMSLWESICKPRFVMAPMVDASELAFRVLCHRYGVDLAYTPMMHSRLFIEDPKYRDLHWQTLAGFREGGVDSGEKRDDEEAEVRQRSRGPAQRAEGGDADEPLFVQFCGDSPETLLAAAQLVEDEVDAVDVNFGCPQGIARRGHYGAFLLHESGLITDIVSTLHNNLHTPVTCKMRKVSPRPATESVPRSPLALSLDDERRIQDTLKLCYAVEAAGCACLCLHGRTKEEKASRVGPCDWLAIRLVKERLTIPLIANGGVETYEDALRCLEFTKADAVMSAEGILDNPMIFAPSRFASTSLSFSSSRSGYPLSAYSSFLSHSSLREIVRRSCTRPRFAGSSMSCWEASPCLLDRCLVMLEYLDICERYPPPHFSFIKSHLFRCLHPVLLHHEDLRDALARACELEDYAAIAAEATARVRQALRGEHGGVQQRVDAPRAETSQKQNSGAGDAETGATQEKNTWYWRHRTNHARAIKKEKDEKQEVLIWEATEGSDGSVLSSLFIAD</sequence>
<name>A0A2A9MF78_BESBE</name>
<gene>
    <name evidence="16" type="ORF">BESB_066390</name>
</gene>
<evidence type="ECO:0000256" key="14">
    <source>
        <dbReference type="SAM" id="MobiDB-lite"/>
    </source>
</evidence>
<evidence type="ECO:0000256" key="12">
    <source>
        <dbReference type="ARBA" id="ARBA00048934"/>
    </source>
</evidence>
<dbReference type="Pfam" id="PF01207">
    <property type="entry name" value="Dus"/>
    <property type="match status" value="2"/>
</dbReference>
<evidence type="ECO:0000256" key="4">
    <source>
        <dbReference type="ARBA" id="ARBA00022694"/>
    </source>
</evidence>
<keyword evidence="4" id="KW-0819">tRNA processing</keyword>
<feature type="domain" description="DUS-like FMN-binding" evidence="15">
    <location>
        <begin position="130"/>
        <end position="327"/>
    </location>
</feature>
<keyword evidence="5" id="KW-0521">NADP</keyword>
<feature type="region of interest" description="Disordered" evidence="14">
    <location>
        <begin position="1"/>
        <end position="30"/>
    </location>
</feature>
<evidence type="ECO:0000256" key="7">
    <source>
        <dbReference type="ARBA" id="ARBA00023027"/>
    </source>
</evidence>
<keyword evidence="6" id="KW-0560">Oxidoreductase</keyword>
<evidence type="ECO:0000256" key="6">
    <source>
        <dbReference type="ARBA" id="ARBA00023002"/>
    </source>
</evidence>
<dbReference type="InterPro" id="IPR035587">
    <property type="entry name" value="DUS-like_FMN-bd"/>
</dbReference>
<accession>A0A2A9MF78</accession>
<dbReference type="CDD" id="cd02801">
    <property type="entry name" value="DUS_like_FMN"/>
    <property type="match status" value="1"/>
</dbReference>
<dbReference type="STRING" id="94643.A0A2A9MF78"/>
<reference evidence="16 17" key="1">
    <citation type="submission" date="2017-09" db="EMBL/GenBank/DDBJ databases">
        <title>Genome sequencing of Besnoitia besnoiti strain Bb-Ger1.</title>
        <authorList>
            <person name="Schares G."/>
            <person name="Venepally P."/>
            <person name="Lorenzi H.A."/>
        </authorList>
    </citation>
    <scope>NUCLEOTIDE SEQUENCE [LARGE SCALE GENOMIC DNA]</scope>
    <source>
        <strain evidence="16 17">Bb-Ger1</strain>
    </source>
</reference>
<protein>
    <recommendedName>
        <fullName evidence="9">tRNA-dihydrouridine(16/17) synthase [NAD(P)(+)]</fullName>
        <ecNumber evidence="9">1.3.1.88</ecNumber>
    </recommendedName>
</protein>
<dbReference type="PANTHER" id="PTHR11082:SF5">
    <property type="entry name" value="TRNA-DIHYDROURIDINE(16_17) SYNTHASE [NAD(P)(+)]-LIKE"/>
    <property type="match status" value="1"/>
</dbReference>
<dbReference type="InterPro" id="IPR018517">
    <property type="entry name" value="tRNA_hU_synthase_CS"/>
</dbReference>
<dbReference type="Proteomes" id="UP000224006">
    <property type="component" value="Chromosome VI"/>
</dbReference>
<feature type="compositionally biased region" description="Basic and acidic residues" evidence="14">
    <location>
        <begin position="1"/>
        <end position="12"/>
    </location>
</feature>
<dbReference type="VEuPathDB" id="ToxoDB:BESB_066390"/>
<evidence type="ECO:0000256" key="3">
    <source>
        <dbReference type="ARBA" id="ARBA00022643"/>
    </source>
</evidence>
<evidence type="ECO:0000256" key="8">
    <source>
        <dbReference type="ARBA" id="ARBA00038313"/>
    </source>
</evidence>
<keyword evidence="3" id="KW-0288">FMN</keyword>
<keyword evidence="2" id="KW-0285">Flavoprotein</keyword>
<evidence type="ECO:0000256" key="5">
    <source>
        <dbReference type="ARBA" id="ARBA00022857"/>
    </source>
</evidence>
<organism evidence="16 17">
    <name type="scientific">Besnoitia besnoiti</name>
    <name type="common">Apicomplexan protozoan</name>
    <dbReference type="NCBI Taxonomy" id="94643"/>
    <lineage>
        <taxon>Eukaryota</taxon>
        <taxon>Sar</taxon>
        <taxon>Alveolata</taxon>
        <taxon>Apicomplexa</taxon>
        <taxon>Conoidasida</taxon>
        <taxon>Coccidia</taxon>
        <taxon>Eucoccidiorida</taxon>
        <taxon>Eimeriorina</taxon>
        <taxon>Sarcocystidae</taxon>
        <taxon>Besnoitia</taxon>
    </lineage>
</organism>
<dbReference type="PANTHER" id="PTHR11082">
    <property type="entry name" value="TRNA-DIHYDROURIDINE SYNTHASE"/>
    <property type="match status" value="1"/>
</dbReference>
<dbReference type="SUPFAM" id="SSF51395">
    <property type="entry name" value="FMN-linked oxidoreductases"/>
    <property type="match status" value="1"/>
</dbReference>
<evidence type="ECO:0000256" key="2">
    <source>
        <dbReference type="ARBA" id="ARBA00022630"/>
    </source>
</evidence>
<evidence type="ECO:0000256" key="11">
    <source>
        <dbReference type="ARBA" id="ARBA00047652"/>
    </source>
</evidence>
<dbReference type="KEGG" id="bbes:BESB_066390"/>
<dbReference type="RefSeq" id="XP_029218615.1">
    <property type="nucleotide sequence ID" value="XM_029365032.1"/>
</dbReference>
<dbReference type="GO" id="GO:0017150">
    <property type="term" value="F:tRNA dihydrouridine synthase activity"/>
    <property type="evidence" value="ECO:0007669"/>
    <property type="project" value="InterPro"/>
</dbReference>
<feature type="domain" description="DUS-like FMN-binding" evidence="15">
    <location>
        <begin position="47"/>
        <end position="94"/>
    </location>
</feature>
<comment type="catalytic activity">
    <reaction evidence="13">
        <text>5,6-dihydrouridine(17) in tRNA + NADP(+) = uridine(17) in tRNA + NADPH + H(+)</text>
        <dbReference type="Rhea" id="RHEA:53368"/>
        <dbReference type="Rhea" id="RHEA-COMP:13541"/>
        <dbReference type="Rhea" id="RHEA-COMP:13542"/>
        <dbReference type="ChEBI" id="CHEBI:15378"/>
        <dbReference type="ChEBI" id="CHEBI:57783"/>
        <dbReference type="ChEBI" id="CHEBI:58349"/>
        <dbReference type="ChEBI" id="CHEBI:65315"/>
        <dbReference type="ChEBI" id="CHEBI:74443"/>
        <dbReference type="EC" id="1.3.1.88"/>
    </reaction>
    <physiologicalReaction direction="right-to-left" evidence="13">
        <dbReference type="Rhea" id="RHEA:53370"/>
    </physiologicalReaction>
</comment>
<dbReference type="GeneID" id="40311565"/>
<dbReference type="EC" id="1.3.1.88" evidence="9"/>
<comment type="caution">
    <text evidence="16">The sequence shown here is derived from an EMBL/GenBank/DDBJ whole genome shotgun (WGS) entry which is preliminary data.</text>
</comment>
<proteinExistence type="inferred from homology"/>
<comment type="cofactor">
    <cofactor evidence="1">
        <name>FMN</name>
        <dbReference type="ChEBI" id="CHEBI:58210"/>
    </cofactor>
</comment>
<keyword evidence="17" id="KW-1185">Reference proteome</keyword>
<dbReference type="InterPro" id="IPR013785">
    <property type="entry name" value="Aldolase_TIM"/>
</dbReference>
<dbReference type="PROSITE" id="PS01136">
    <property type="entry name" value="UPF0034"/>
    <property type="match status" value="1"/>
</dbReference>
<dbReference type="GO" id="GO:0050660">
    <property type="term" value="F:flavin adenine dinucleotide binding"/>
    <property type="evidence" value="ECO:0007669"/>
    <property type="project" value="InterPro"/>
</dbReference>
<keyword evidence="7" id="KW-0520">NAD</keyword>
<evidence type="ECO:0000256" key="13">
    <source>
        <dbReference type="ARBA" id="ARBA00049467"/>
    </source>
</evidence>
<dbReference type="OrthoDB" id="272303at2759"/>
<feature type="region of interest" description="Disordered" evidence="14">
    <location>
        <begin position="457"/>
        <end position="493"/>
    </location>
</feature>
<comment type="similarity">
    <text evidence="8">Belongs to the Dus family. Dus1 subfamily.</text>
</comment>
<comment type="catalytic activity">
    <reaction evidence="11">
        <text>5,6-dihydrouridine(16) in tRNA + NADP(+) = uridine(16) in tRNA + NADPH + H(+)</text>
        <dbReference type="Rhea" id="RHEA:53376"/>
        <dbReference type="Rhea" id="RHEA-COMP:13543"/>
        <dbReference type="Rhea" id="RHEA-COMP:13544"/>
        <dbReference type="ChEBI" id="CHEBI:15378"/>
        <dbReference type="ChEBI" id="CHEBI:57783"/>
        <dbReference type="ChEBI" id="CHEBI:58349"/>
        <dbReference type="ChEBI" id="CHEBI:65315"/>
        <dbReference type="ChEBI" id="CHEBI:74443"/>
        <dbReference type="EC" id="1.3.1.88"/>
    </reaction>
    <physiologicalReaction direction="right-to-left" evidence="11">
        <dbReference type="Rhea" id="RHEA:53378"/>
    </physiologicalReaction>
</comment>
<feature type="region of interest" description="Disordered" evidence="14">
    <location>
        <begin position="100"/>
        <end position="129"/>
    </location>
</feature>
<feature type="compositionally biased region" description="Basic and acidic residues" evidence="14">
    <location>
        <begin position="100"/>
        <end position="117"/>
    </location>
</feature>
<comment type="catalytic activity">
    <reaction evidence="12">
        <text>5,6-dihydrouridine(16) in tRNA + NAD(+) = uridine(16) in tRNA + NADH + H(+)</text>
        <dbReference type="Rhea" id="RHEA:53380"/>
        <dbReference type="Rhea" id="RHEA-COMP:13543"/>
        <dbReference type="Rhea" id="RHEA-COMP:13544"/>
        <dbReference type="ChEBI" id="CHEBI:15378"/>
        <dbReference type="ChEBI" id="CHEBI:57540"/>
        <dbReference type="ChEBI" id="CHEBI:57945"/>
        <dbReference type="ChEBI" id="CHEBI:65315"/>
        <dbReference type="ChEBI" id="CHEBI:74443"/>
        <dbReference type="EC" id="1.3.1.88"/>
    </reaction>
    <physiologicalReaction direction="right-to-left" evidence="12">
        <dbReference type="Rhea" id="RHEA:53382"/>
    </physiologicalReaction>
</comment>
<evidence type="ECO:0000256" key="1">
    <source>
        <dbReference type="ARBA" id="ARBA00001917"/>
    </source>
</evidence>
<dbReference type="AlphaFoldDB" id="A0A2A9MF78"/>
<evidence type="ECO:0000259" key="15">
    <source>
        <dbReference type="Pfam" id="PF01207"/>
    </source>
</evidence>
<dbReference type="Gene3D" id="3.20.20.70">
    <property type="entry name" value="Aldolase class I"/>
    <property type="match status" value="1"/>
</dbReference>
<evidence type="ECO:0000256" key="9">
    <source>
        <dbReference type="ARBA" id="ARBA00038890"/>
    </source>
</evidence>
<evidence type="ECO:0000256" key="10">
    <source>
        <dbReference type="ARBA" id="ARBA00047287"/>
    </source>
</evidence>